<comment type="caution">
    <text evidence="18">The sequence shown here is derived from an EMBL/GenBank/DDBJ whole genome shotgun (WGS) entry which is preliminary data.</text>
</comment>
<dbReference type="InterPro" id="IPR011761">
    <property type="entry name" value="ATP-grasp"/>
</dbReference>
<evidence type="ECO:0000259" key="17">
    <source>
        <dbReference type="PROSITE" id="PS50975"/>
    </source>
</evidence>
<comment type="similarity">
    <text evidence="5 15">Belongs to the D-alanine--D-alanine ligase family.</text>
</comment>
<dbReference type="InterPro" id="IPR011095">
    <property type="entry name" value="Dala_Dala_lig_C"/>
</dbReference>
<dbReference type="EC" id="6.3.2.4" evidence="6 15"/>
<keyword evidence="8 15" id="KW-0436">Ligase</keyword>
<evidence type="ECO:0000256" key="10">
    <source>
        <dbReference type="ARBA" id="ARBA00022840"/>
    </source>
</evidence>
<comment type="cofactor">
    <cofactor evidence="1">
        <name>Mn(2+)</name>
        <dbReference type="ChEBI" id="CHEBI:29035"/>
    </cofactor>
</comment>
<dbReference type="NCBIfam" id="NF002378">
    <property type="entry name" value="PRK01372.1"/>
    <property type="match status" value="1"/>
</dbReference>
<evidence type="ECO:0000256" key="12">
    <source>
        <dbReference type="ARBA" id="ARBA00022984"/>
    </source>
</evidence>
<evidence type="ECO:0000256" key="5">
    <source>
        <dbReference type="ARBA" id="ARBA00010871"/>
    </source>
</evidence>
<evidence type="ECO:0000256" key="4">
    <source>
        <dbReference type="ARBA" id="ARBA00004496"/>
    </source>
</evidence>
<protein>
    <recommendedName>
        <fullName evidence="6 15">D-alanine--D-alanine ligase</fullName>
        <ecNumber evidence="6 15">6.3.2.4</ecNumber>
    </recommendedName>
    <alternativeName>
        <fullName evidence="15">D-Ala-D-Ala ligase</fullName>
    </alternativeName>
    <alternativeName>
        <fullName evidence="15">D-alanylalanine synthetase</fullName>
    </alternativeName>
</protein>
<dbReference type="Gene3D" id="3.30.470.20">
    <property type="entry name" value="ATP-grasp fold, B domain"/>
    <property type="match status" value="1"/>
</dbReference>
<evidence type="ECO:0000256" key="7">
    <source>
        <dbReference type="ARBA" id="ARBA00022490"/>
    </source>
</evidence>
<name>A0ABN1FXK5_9PROT</name>
<dbReference type="PROSITE" id="PS00844">
    <property type="entry name" value="DALA_DALA_LIGASE_2"/>
    <property type="match status" value="1"/>
</dbReference>
<comment type="pathway">
    <text evidence="15">Cell wall biogenesis; peptidoglycan biosynthesis.</text>
</comment>
<comment type="catalytic activity">
    <reaction evidence="14 15">
        <text>2 D-alanine + ATP = D-alanyl-D-alanine + ADP + phosphate + H(+)</text>
        <dbReference type="Rhea" id="RHEA:11224"/>
        <dbReference type="ChEBI" id="CHEBI:15378"/>
        <dbReference type="ChEBI" id="CHEBI:30616"/>
        <dbReference type="ChEBI" id="CHEBI:43474"/>
        <dbReference type="ChEBI" id="CHEBI:57416"/>
        <dbReference type="ChEBI" id="CHEBI:57822"/>
        <dbReference type="ChEBI" id="CHEBI:456216"/>
        <dbReference type="EC" id="6.3.2.4"/>
    </reaction>
</comment>
<comment type="function">
    <text evidence="3 15">Cell wall formation.</text>
</comment>
<dbReference type="RefSeq" id="WP_343897411.1">
    <property type="nucleotide sequence ID" value="NZ_BAAAFZ010000071.1"/>
</dbReference>
<keyword evidence="19" id="KW-1185">Reference proteome</keyword>
<evidence type="ECO:0000256" key="3">
    <source>
        <dbReference type="ARBA" id="ARBA00003921"/>
    </source>
</evidence>
<organism evidence="18 19">
    <name type="scientific">Craurococcus roseus</name>
    <dbReference type="NCBI Taxonomy" id="77585"/>
    <lineage>
        <taxon>Bacteria</taxon>
        <taxon>Pseudomonadati</taxon>
        <taxon>Pseudomonadota</taxon>
        <taxon>Alphaproteobacteria</taxon>
        <taxon>Acetobacterales</taxon>
        <taxon>Acetobacteraceae</taxon>
        <taxon>Craurococcus</taxon>
    </lineage>
</organism>
<gene>
    <name evidence="15" type="primary">ddl</name>
    <name evidence="18" type="ORF">GCM10009416_42370</name>
</gene>
<evidence type="ECO:0000256" key="2">
    <source>
        <dbReference type="ARBA" id="ARBA00001946"/>
    </source>
</evidence>
<keyword evidence="9 16" id="KW-0547">Nucleotide-binding</keyword>
<evidence type="ECO:0000313" key="18">
    <source>
        <dbReference type="EMBL" id="GAA0599849.1"/>
    </source>
</evidence>
<dbReference type="PANTHER" id="PTHR23132">
    <property type="entry name" value="D-ALANINE--D-ALANINE LIGASE"/>
    <property type="match status" value="1"/>
</dbReference>
<dbReference type="InterPro" id="IPR000291">
    <property type="entry name" value="D-Ala_lig_Van_CS"/>
</dbReference>
<dbReference type="Proteomes" id="UP001501588">
    <property type="component" value="Unassembled WGS sequence"/>
</dbReference>
<comment type="subcellular location">
    <subcellularLocation>
        <location evidence="4 15">Cytoplasm</location>
    </subcellularLocation>
</comment>
<dbReference type="Pfam" id="PF01820">
    <property type="entry name" value="Dala_Dala_lig_N"/>
    <property type="match status" value="1"/>
</dbReference>
<evidence type="ECO:0000256" key="14">
    <source>
        <dbReference type="ARBA" id="ARBA00047614"/>
    </source>
</evidence>
<dbReference type="InterPro" id="IPR005905">
    <property type="entry name" value="D_ala_D_ala"/>
</dbReference>
<dbReference type="InterPro" id="IPR011127">
    <property type="entry name" value="Dala_Dala_lig_N"/>
</dbReference>
<evidence type="ECO:0000256" key="9">
    <source>
        <dbReference type="ARBA" id="ARBA00022741"/>
    </source>
</evidence>
<dbReference type="InterPro" id="IPR016185">
    <property type="entry name" value="PreATP-grasp_dom_sf"/>
</dbReference>
<reference evidence="18 19" key="1">
    <citation type="journal article" date="2019" name="Int. J. Syst. Evol. Microbiol.">
        <title>The Global Catalogue of Microorganisms (GCM) 10K type strain sequencing project: providing services to taxonomists for standard genome sequencing and annotation.</title>
        <authorList>
            <consortium name="The Broad Institute Genomics Platform"/>
            <consortium name="The Broad Institute Genome Sequencing Center for Infectious Disease"/>
            <person name="Wu L."/>
            <person name="Ma J."/>
        </authorList>
    </citation>
    <scope>NUCLEOTIDE SEQUENCE [LARGE SCALE GENOMIC DNA]</scope>
    <source>
        <strain evidence="18 19">JCM 9933</strain>
    </source>
</reference>
<evidence type="ECO:0000313" key="19">
    <source>
        <dbReference type="Proteomes" id="UP001501588"/>
    </source>
</evidence>
<feature type="domain" description="ATP-grasp" evidence="17">
    <location>
        <begin position="105"/>
        <end position="302"/>
    </location>
</feature>
<keyword evidence="10 16" id="KW-0067">ATP-binding</keyword>
<dbReference type="HAMAP" id="MF_00047">
    <property type="entry name" value="Dala_Dala_lig"/>
    <property type="match status" value="1"/>
</dbReference>
<dbReference type="PANTHER" id="PTHR23132:SF23">
    <property type="entry name" value="D-ALANINE--D-ALANINE LIGASE B"/>
    <property type="match status" value="1"/>
</dbReference>
<keyword evidence="13 15" id="KW-0961">Cell wall biogenesis/degradation</keyword>
<evidence type="ECO:0000256" key="1">
    <source>
        <dbReference type="ARBA" id="ARBA00001936"/>
    </source>
</evidence>
<evidence type="ECO:0000256" key="11">
    <source>
        <dbReference type="ARBA" id="ARBA00022960"/>
    </source>
</evidence>
<keyword evidence="7 15" id="KW-0963">Cytoplasm</keyword>
<dbReference type="Gene3D" id="3.30.1490.20">
    <property type="entry name" value="ATP-grasp fold, A domain"/>
    <property type="match status" value="1"/>
</dbReference>
<keyword evidence="11 15" id="KW-0133">Cell shape</keyword>
<dbReference type="NCBIfam" id="TIGR01205">
    <property type="entry name" value="D_ala_D_alaTIGR"/>
    <property type="match status" value="1"/>
</dbReference>
<evidence type="ECO:0000256" key="16">
    <source>
        <dbReference type="PROSITE-ProRule" id="PRU00409"/>
    </source>
</evidence>
<dbReference type="GO" id="GO:0016874">
    <property type="term" value="F:ligase activity"/>
    <property type="evidence" value="ECO:0007669"/>
    <property type="project" value="UniProtKB-KW"/>
</dbReference>
<dbReference type="PIRSF" id="PIRSF039102">
    <property type="entry name" value="Ddl/VanB"/>
    <property type="match status" value="1"/>
</dbReference>
<dbReference type="Pfam" id="PF07478">
    <property type="entry name" value="Dala_Dala_lig_C"/>
    <property type="match status" value="1"/>
</dbReference>
<dbReference type="SUPFAM" id="SSF52440">
    <property type="entry name" value="PreATP-grasp domain"/>
    <property type="match status" value="1"/>
</dbReference>
<dbReference type="Gene3D" id="3.40.50.20">
    <property type="match status" value="1"/>
</dbReference>
<keyword evidence="12 15" id="KW-0573">Peptidoglycan synthesis</keyword>
<dbReference type="SUPFAM" id="SSF56059">
    <property type="entry name" value="Glutathione synthetase ATP-binding domain-like"/>
    <property type="match status" value="1"/>
</dbReference>
<dbReference type="EMBL" id="BAAAFZ010000071">
    <property type="protein sequence ID" value="GAA0599849.1"/>
    <property type="molecule type" value="Genomic_DNA"/>
</dbReference>
<comment type="cofactor">
    <cofactor evidence="2">
        <name>Mg(2+)</name>
        <dbReference type="ChEBI" id="CHEBI:18420"/>
    </cofactor>
</comment>
<accession>A0ABN1FXK5</accession>
<dbReference type="PROSITE" id="PS50975">
    <property type="entry name" value="ATP_GRASP"/>
    <property type="match status" value="1"/>
</dbReference>
<evidence type="ECO:0000256" key="15">
    <source>
        <dbReference type="HAMAP-Rule" id="MF_00047"/>
    </source>
</evidence>
<evidence type="ECO:0000256" key="6">
    <source>
        <dbReference type="ARBA" id="ARBA00012216"/>
    </source>
</evidence>
<dbReference type="PROSITE" id="PS00843">
    <property type="entry name" value="DALA_DALA_LIGASE_1"/>
    <property type="match status" value="1"/>
</dbReference>
<sequence>MSSKRVAVLYGGTSAESEVSLASGKQCVAALREAGYVVAPIEVGADLGALIAALREARPDAVFNTLHGRYGEDGCIQGVLDWLGLPYTGSGLRASALAMDKPAAKAMFAAAGLPVVPHRLVTPAELEAADPLPLPYVLKPASEGSSVGVHIVRGGDNRRAQIARDWTFGEHIMAEPFVPGREVTVAVMGDRPLAVTEIATHLDFYDYEAKYADGGSVHTLPAPIHPDAAAEAMRIALAAHRALGCRGVSRADFRYDDTAGEPGRLVLLEVNTQPGMTRTSLVPEQAAHCGIPFPDLCAWMVEQARHGA</sequence>
<evidence type="ECO:0000256" key="8">
    <source>
        <dbReference type="ARBA" id="ARBA00022598"/>
    </source>
</evidence>
<evidence type="ECO:0000256" key="13">
    <source>
        <dbReference type="ARBA" id="ARBA00023316"/>
    </source>
</evidence>
<dbReference type="InterPro" id="IPR013815">
    <property type="entry name" value="ATP_grasp_subdomain_1"/>
</dbReference>
<proteinExistence type="inferred from homology"/>